<sequence>MADVIVLLAGGVLISVVSFGCGWWLRSRRAANADAGLETKDSGEWQVLEIIYRDEDRTKEWYRHLNYTRYSSYEEARRKAKRCEDEDTLKNVFNREYVAVKAP</sequence>
<dbReference type="EMBL" id="JBHUCM010000070">
    <property type="protein sequence ID" value="MFD1546986.1"/>
    <property type="molecule type" value="Genomic_DNA"/>
</dbReference>
<gene>
    <name evidence="2" type="ORF">ACFSJ0_58810</name>
</gene>
<dbReference type="Proteomes" id="UP001597097">
    <property type="component" value="Unassembled WGS sequence"/>
</dbReference>
<organism evidence="2 3">
    <name type="scientific">Nonomuraea guangzhouensis</name>
    <dbReference type="NCBI Taxonomy" id="1291555"/>
    <lineage>
        <taxon>Bacteria</taxon>
        <taxon>Bacillati</taxon>
        <taxon>Actinomycetota</taxon>
        <taxon>Actinomycetes</taxon>
        <taxon>Streptosporangiales</taxon>
        <taxon>Streptosporangiaceae</taxon>
        <taxon>Nonomuraea</taxon>
    </lineage>
</organism>
<accession>A0ABW4GXA5</accession>
<protein>
    <submittedName>
        <fullName evidence="2">Uncharacterized protein</fullName>
    </submittedName>
</protein>
<evidence type="ECO:0000313" key="3">
    <source>
        <dbReference type="Proteomes" id="UP001597097"/>
    </source>
</evidence>
<feature type="transmembrane region" description="Helical" evidence="1">
    <location>
        <begin position="6"/>
        <end position="25"/>
    </location>
</feature>
<reference evidence="3" key="1">
    <citation type="journal article" date="2019" name="Int. J. Syst. Evol. Microbiol.">
        <title>The Global Catalogue of Microorganisms (GCM) 10K type strain sequencing project: providing services to taxonomists for standard genome sequencing and annotation.</title>
        <authorList>
            <consortium name="The Broad Institute Genomics Platform"/>
            <consortium name="The Broad Institute Genome Sequencing Center for Infectious Disease"/>
            <person name="Wu L."/>
            <person name="Ma J."/>
        </authorList>
    </citation>
    <scope>NUCLEOTIDE SEQUENCE [LARGE SCALE GENOMIC DNA]</scope>
    <source>
        <strain evidence="3">CGMCC 1.15399</strain>
    </source>
</reference>
<keyword evidence="1" id="KW-0812">Transmembrane</keyword>
<keyword evidence="1" id="KW-0472">Membrane</keyword>
<keyword evidence="1" id="KW-1133">Transmembrane helix</keyword>
<evidence type="ECO:0000313" key="2">
    <source>
        <dbReference type="EMBL" id="MFD1546986.1"/>
    </source>
</evidence>
<keyword evidence="3" id="KW-1185">Reference proteome</keyword>
<dbReference type="RefSeq" id="WP_219536607.1">
    <property type="nucleotide sequence ID" value="NZ_JAHKRM010000031.1"/>
</dbReference>
<evidence type="ECO:0000256" key="1">
    <source>
        <dbReference type="SAM" id="Phobius"/>
    </source>
</evidence>
<proteinExistence type="predicted"/>
<comment type="caution">
    <text evidence="2">The sequence shown here is derived from an EMBL/GenBank/DDBJ whole genome shotgun (WGS) entry which is preliminary data.</text>
</comment>
<name>A0ABW4GXA5_9ACTN</name>